<evidence type="ECO:0000313" key="3">
    <source>
        <dbReference type="Proteomes" id="UP001159363"/>
    </source>
</evidence>
<name>A0ABQ9GKH0_9NEOP</name>
<reference evidence="2 3" key="1">
    <citation type="submission" date="2023-02" db="EMBL/GenBank/DDBJ databases">
        <title>LHISI_Scaffold_Assembly.</title>
        <authorList>
            <person name="Stuart O.P."/>
            <person name="Cleave R."/>
            <person name="Magrath M.J.L."/>
            <person name="Mikheyev A.S."/>
        </authorList>
    </citation>
    <scope>NUCLEOTIDE SEQUENCE [LARGE SCALE GENOMIC DNA]</scope>
    <source>
        <strain evidence="2">Daus_M_001</strain>
        <tissue evidence="2">Leg muscle</tissue>
    </source>
</reference>
<accession>A0ABQ9GKH0</accession>
<comment type="caution">
    <text evidence="2">The sequence shown here is derived from an EMBL/GenBank/DDBJ whole genome shotgun (WGS) entry which is preliminary data.</text>
</comment>
<dbReference type="EMBL" id="JARBHB010000011">
    <property type="protein sequence ID" value="KAJ8872502.1"/>
    <property type="molecule type" value="Genomic_DNA"/>
</dbReference>
<feature type="region of interest" description="Disordered" evidence="1">
    <location>
        <begin position="51"/>
        <end position="72"/>
    </location>
</feature>
<sequence>MHSSTVVPHESGFTGFRQGLAPLGVRHNRALRHCLYRFLFDELRARRPFKHECSEQNKSDSARSRLERRDTNGTIEIESIRKHKVGTGRNHRGLPAEMTSSDSRRATKREGERERERARERSDVMTLSLSLEETSSNITGHAPPDAGFSRRSQCYWKRRRVRRERGEGERDFGPPPPFSNLILPLPPRGHGIGASNSRTRHVLFSRASDTCLHCRPEIVIVALSRETGGNCSAVNMRQVASYYLPRWCYSPTTTKRVRFPTGLLPDFSTWESCLAMLLVGELSRGSPVRPTLSFMCSSISTSLHPRRLSRPRCSESPKYLHSSPLMLLWLEPFHHANRVGPSLGEFSFVSALARGVSTTPAVHSPSPNPFRSFIADYTLRCPRITIGKLRPLVRKGELQSPGTCARSTTSYQRR</sequence>
<feature type="compositionally biased region" description="Basic and acidic residues" evidence="1">
    <location>
        <begin position="102"/>
        <end position="123"/>
    </location>
</feature>
<organism evidence="2 3">
    <name type="scientific">Dryococelus australis</name>
    <dbReference type="NCBI Taxonomy" id="614101"/>
    <lineage>
        <taxon>Eukaryota</taxon>
        <taxon>Metazoa</taxon>
        <taxon>Ecdysozoa</taxon>
        <taxon>Arthropoda</taxon>
        <taxon>Hexapoda</taxon>
        <taxon>Insecta</taxon>
        <taxon>Pterygota</taxon>
        <taxon>Neoptera</taxon>
        <taxon>Polyneoptera</taxon>
        <taxon>Phasmatodea</taxon>
        <taxon>Verophasmatodea</taxon>
        <taxon>Anareolatae</taxon>
        <taxon>Phasmatidae</taxon>
        <taxon>Eurycanthinae</taxon>
        <taxon>Dryococelus</taxon>
    </lineage>
</organism>
<evidence type="ECO:0000313" key="2">
    <source>
        <dbReference type="EMBL" id="KAJ8872502.1"/>
    </source>
</evidence>
<proteinExistence type="predicted"/>
<feature type="compositionally biased region" description="Basic and acidic residues" evidence="1">
    <location>
        <begin position="51"/>
        <end position="71"/>
    </location>
</feature>
<dbReference type="Proteomes" id="UP001159363">
    <property type="component" value="Chromosome 10"/>
</dbReference>
<gene>
    <name evidence="2" type="ORF">PR048_026108</name>
</gene>
<feature type="region of interest" description="Disordered" evidence="1">
    <location>
        <begin position="87"/>
        <end position="124"/>
    </location>
</feature>
<evidence type="ECO:0000256" key="1">
    <source>
        <dbReference type="SAM" id="MobiDB-lite"/>
    </source>
</evidence>
<keyword evidence="3" id="KW-1185">Reference proteome</keyword>
<protein>
    <submittedName>
        <fullName evidence="2">Uncharacterized protein</fullName>
    </submittedName>
</protein>